<accession>A0A377J2M0</accession>
<dbReference type="Pfam" id="PF09424">
    <property type="entry name" value="YqeY"/>
    <property type="match status" value="1"/>
</dbReference>
<dbReference type="PANTHER" id="PTHR28055">
    <property type="entry name" value="ALTERED INHERITANCE OF MITOCHONDRIA PROTEIN 41, MITOCHONDRIAL"/>
    <property type="match status" value="1"/>
</dbReference>
<dbReference type="InterPro" id="IPR019004">
    <property type="entry name" value="YqeY/Aim41"/>
</dbReference>
<dbReference type="AlphaFoldDB" id="A0A377J2M0"/>
<dbReference type="PANTHER" id="PTHR28055:SF1">
    <property type="entry name" value="ALTERED INHERITANCE OF MITOCHONDRIA PROTEIN 41, MITOCHONDRIAL"/>
    <property type="match status" value="1"/>
</dbReference>
<organism evidence="1 2">
    <name type="scientific">Helicobacter canis</name>
    <dbReference type="NCBI Taxonomy" id="29419"/>
    <lineage>
        <taxon>Bacteria</taxon>
        <taxon>Pseudomonadati</taxon>
        <taxon>Campylobacterota</taxon>
        <taxon>Epsilonproteobacteria</taxon>
        <taxon>Campylobacterales</taxon>
        <taxon>Helicobacteraceae</taxon>
        <taxon>Helicobacter</taxon>
    </lineage>
</organism>
<evidence type="ECO:0000313" key="1">
    <source>
        <dbReference type="EMBL" id="STO96545.1"/>
    </source>
</evidence>
<proteinExistence type="predicted"/>
<protein>
    <submittedName>
        <fullName evidence="1">GatB/Yqey family protein</fullName>
    </submittedName>
</protein>
<sequence>MSIKERLQADLKEAMKSGDTFLRDCVRLLNAAIKQVEVDTRSSLDDNAVLKILKSAYKQREDAAQAYKQAGRADLYEQESKEMQVILRYLPTQLSDEQLRQRLEEIIARTQASGLKDLGKVMQEAKSLSDVADGRRISTMAKSLLQ</sequence>
<reference evidence="1 2" key="1">
    <citation type="submission" date="2018-06" db="EMBL/GenBank/DDBJ databases">
        <authorList>
            <consortium name="Pathogen Informatics"/>
            <person name="Doyle S."/>
        </authorList>
    </citation>
    <scope>NUCLEOTIDE SEQUENCE [LARGE SCALE GENOMIC DNA]</scope>
    <source>
        <strain evidence="1 2">NCTC12410</strain>
    </source>
</reference>
<dbReference type="InterPro" id="IPR023168">
    <property type="entry name" value="GatB_Yqey_C_2"/>
</dbReference>
<dbReference type="Gene3D" id="1.10.10.410">
    <property type="match status" value="1"/>
</dbReference>
<dbReference type="InterPro" id="IPR003789">
    <property type="entry name" value="Asn/Gln_tRNA_amidoTrase-B-like"/>
</dbReference>
<dbReference type="EMBL" id="UGHV01000001">
    <property type="protein sequence ID" value="STO96545.1"/>
    <property type="molecule type" value="Genomic_DNA"/>
</dbReference>
<evidence type="ECO:0000313" key="2">
    <source>
        <dbReference type="Proteomes" id="UP000254841"/>
    </source>
</evidence>
<dbReference type="OrthoDB" id="9788127at2"/>
<dbReference type="InterPro" id="IPR042184">
    <property type="entry name" value="YqeY/Aim41_N"/>
</dbReference>
<dbReference type="GO" id="GO:0016884">
    <property type="term" value="F:carbon-nitrogen ligase activity, with glutamine as amido-N-donor"/>
    <property type="evidence" value="ECO:0007669"/>
    <property type="project" value="InterPro"/>
</dbReference>
<dbReference type="Proteomes" id="UP000254841">
    <property type="component" value="Unassembled WGS sequence"/>
</dbReference>
<name>A0A377J2M0_9HELI</name>
<dbReference type="Gene3D" id="1.10.1510.10">
    <property type="entry name" value="Uncharacterised protein YqeY/AIM41 PF09424, N-terminal domain"/>
    <property type="match status" value="1"/>
</dbReference>
<dbReference type="SUPFAM" id="SSF89095">
    <property type="entry name" value="GatB/YqeY motif"/>
    <property type="match status" value="1"/>
</dbReference>
<gene>
    <name evidence="1" type="primary">yqeY</name>
    <name evidence="1" type="ORF">NCTC12410_00358</name>
</gene>